<gene>
    <name evidence="2" type="ORF">CGZ75_20840</name>
</gene>
<organism evidence="2 3">
    <name type="scientific">Paenibacillus herberti</name>
    <dbReference type="NCBI Taxonomy" id="1619309"/>
    <lineage>
        <taxon>Bacteria</taxon>
        <taxon>Bacillati</taxon>
        <taxon>Bacillota</taxon>
        <taxon>Bacilli</taxon>
        <taxon>Bacillales</taxon>
        <taxon>Paenibacillaceae</taxon>
        <taxon>Paenibacillus</taxon>
    </lineage>
</organism>
<comment type="caution">
    <text evidence="2">The sequence shown here is derived from an EMBL/GenBank/DDBJ whole genome shotgun (WGS) entry which is preliminary data.</text>
</comment>
<dbReference type="Pfam" id="PF25991">
    <property type="entry name" value="KhtT_N"/>
    <property type="match status" value="1"/>
</dbReference>
<dbReference type="PIRSF" id="PIRSF005028">
    <property type="entry name" value="KhtT"/>
    <property type="match status" value="1"/>
</dbReference>
<dbReference type="InterPro" id="IPR026278">
    <property type="entry name" value="KhtT"/>
</dbReference>
<dbReference type="InterPro" id="IPR058776">
    <property type="entry name" value="KhtT-like_N"/>
</dbReference>
<dbReference type="RefSeq" id="WP_089526196.1">
    <property type="nucleotide sequence ID" value="NZ_NMUQ01000003.1"/>
</dbReference>
<dbReference type="PROSITE" id="PS51202">
    <property type="entry name" value="RCK_C"/>
    <property type="match status" value="1"/>
</dbReference>
<evidence type="ECO:0000313" key="3">
    <source>
        <dbReference type="Proteomes" id="UP000215145"/>
    </source>
</evidence>
<dbReference type="AlphaFoldDB" id="A0A229NUE0"/>
<sequence>MDIRETHLPGIGKKFRISSRGGDVLIVVVHDDGRRECYMQTDQDDDFEPVFSLDDDEARLLASILGGMQYKPRALENIEMVLDDLIIEWYRVEPGYRCVHHSIGELDVRRRSGASVLAVVERGGHKHISPGPDLVLTEEALLIVAGERSQQKAFRDILKSGCE</sequence>
<proteinExistence type="predicted"/>
<evidence type="ECO:0000313" key="2">
    <source>
        <dbReference type="EMBL" id="OXM13491.1"/>
    </source>
</evidence>
<dbReference type="Gene3D" id="3.30.70.1450">
    <property type="entry name" value="Regulator of K+ conductance, C-terminal domain"/>
    <property type="match status" value="1"/>
</dbReference>
<dbReference type="Proteomes" id="UP000215145">
    <property type="component" value="Unassembled WGS sequence"/>
</dbReference>
<accession>A0A229NUE0</accession>
<dbReference type="GO" id="GO:0006813">
    <property type="term" value="P:potassium ion transport"/>
    <property type="evidence" value="ECO:0007669"/>
    <property type="project" value="InterPro"/>
</dbReference>
<dbReference type="Pfam" id="PF02080">
    <property type="entry name" value="TrkA_C"/>
    <property type="match status" value="1"/>
</dbReference>
<dbReference type="GO" id="GO:0008324">
    <property type="term" value="F:monoatomic cation transmembrane transporter activity"/>
    <property type="evidence" value="ECO:0007669"/>
    <property type="project" value="InterPro"/>
</dbReference>
<reference evidence="2 3" key="1">
    <citation type="submission" date="2017-07" db="EMBL/GenBank/DDBJ databases">
        <title>Paenibacillus herberti R33 genome sequencing and assembly.</title>
        <authorList>
            <person name="Su W."/>
        </authorList>
    </citation>
    <scope>NUCLEOTIDE SEQUENCE [LARGE SCALE GENOMIC DNA]</scope>
    <source>
        <strain evidence="2 3">R33</strain>
    </source>
</reference>
<dbReference type="SUPFAM" id="SSF116726">
    <property type="entry name" value="TrkA C-terminal domain-like"/>
    <property type="match status" value="1"/>
</dbReference>
<dbReference type="InterPro" id="IPR006037">
    <property type="entry name" value="RCK_C"/>
</dbReference>
<evidence type="ECO:0000259" key="1">
    <source>
        <dbReference type="PROSITE" id="PS51202"/>
    </source>
</evidence>
<protein>
    <submittedName>
        <fullName evidence="2">Potassium:proton antiporter</fullName>
    </submittedName>
</protein>
<name>A0A229NUE0_9BACL</name>
<keyword evidence="3" id="KW-1185">Reference proteome</keyword>
<dbReference type="InterPro" id="IPR036721">
    <property type="entry name" value="RCK_C_sf"/>
</dbReference>
<feature type="domain" description="RCK C-terminal" evidence="1">
    <location>
        <begin position="73"/>
        <end position="160"/>
    </location>
</feature>
<dbReference type="OrthoDB" id="67547at2"/>
<dbReference type="EMBL" id="NMUQ01000003">
    <property type="protein sequence ID" value="OXM13491.1"/>
    <property type="molecule type" value="Genomic_DNA"/>
</dbReference>